<dbReference type="Gene3D" id="1.10.10.10">
    <property type="entry name" value="Winged helix-like DNA-binding domain superfamily/Winged helix DNA-binding domain"/>
    <property type="match status" value="1"/>
</dbReference>
<organism evidence="3 4">
    <name type="scientific">Fictibacillus enclensis</name>
    <dbReference type="NCBI Taxonomy" id="1017270"/>
    <lineage>
        <taxon>Bacteria</taxon>
        <taxon>Bacillati</taxon>
        <taxon>Bacillota</taxon>
        <taxon>Bacilli</taxon>
        <taxon>Bacillales</taxon>
        <taxon>Fictibacillaceae</taxon>
        <taxon>Fictibacillus</taxon>
    </lineage>
</organism>
<dbReference type="InterPro" id="IPR036388">
    <property type="entry name" value="WH-like_DNA-bd_sf"/>
</dbReference>
<evidence type="ECO:0000259" key="1">
    <source>
        <dbReference type="Pfam" id="PF01978"/>
    </source>
</evidence>
<feature type="domain" description="Transcription regulator TrmB C-terminal" evidence="2">
    <location>
        <begin position="101"/>
        <end position="223"/>
    </location>
</feature>
<name>A0A0V8JCF0_9BACL</name>
<accession>A0A0V8JCF0</accession>
<dbReference type="RefSeq" id="WP_061968370.1">
    <property type="nucleotide sequence ID" value="NZ_FMAV01000001.1"/>
</dbReference>
<dbReference type="PANTHER" id="PTHR34293">
    <property type="entry name" value="HTH-TYPE TRANSCRIPTIONAL REGULATOR TRMBL2"/>
    <property type="match status" value="1"/>
</dbReference>
<dbReference type="InterPro" id="IPR036390">
    <property type="entry name" value="WH_DNA-bd_sf"/>
</dbReference>
<protein>
    <submittedName>
        <fullName evidence="3">TrmB family transcriptional regulator</fullName>
    </submittedName>
</protein>
<dbReference type="OrthoDB" id="1493540at2"/>
<comment type="caution">
    <text evidence="3">The sequence shown here is derived from an EMBL/GenBank/DDBJ whole genome shotgun (WGS) entry which is preliminary data.</text>
</comment>
<dbReference type="CDD" id="cd09124">
    <property type="entry name" value="PLDc_like_TrmB_middle"/>
    <property type="match status" value="1"/>
</dbReference>
<proteinExistence type="predicted"/>
<dbReference type="SUPFAM" id="SSF46785">
    <property type="entry name" value="Winged helix' DNA-binding domain"/>
    <property type="match status" value="1"/>
</dbReference>
<gene>
    <name evidence="3" type="ORF">AS030_03320</name>
</gene>
<dbReference type="InterPro" id="IPR021586">
    <property type="entry name" value="Tscrpt_reg_TrmB_C"/>
</dbReference>
<dbReference type="EMBL" id="LNQN01000001">
    <property type="protein sequence ID" value="KSU84586.1"/>
    <property type="molecule type" value="Genomic_DNA"/>
</dbReference>
<feature type="domain" description="Transcription regulator TrmB N-terminal" evidence="1">
    <location>
        <begin position="2"/>
        <end position="71"/>
    </location>
</feature>
<dbReference type="Pfam" id="PF01978">
    <property type="entry name" value="TrmB"/>
    <property type="match status" value="1"/>
</dbReference>
<dbReference type="AlphaFoldDB" id="A0A0V8JCF0"/>
<evidence type="ECO:0000313" key="4">
    <source>
        <dbReference type="Proteomes" id="UP000054099"/>
    </source>
</evidence>
<keyword evidence="4" id="KW-1185">Reference proteome</keyword>
<evidence type="ECO:0000259" key="2">
    <source>
        <dbReference type="Pfam" id="PF11495"/>
    </source>
</evidence>
<reference evidence="3 4" key="1">
    <citation type="journal article" date="2014" name="Antonie Van Leeuwenhoek">
        <title>Fictibacillus enclensis sp. nov., isolated from marine sediment.</title>
        <authorList>
            <person name="Dastager S.G."/>
            <person name="Mawlankar R."/>
            <person name="Srinivasan K."/>
            <person name="Tang S.K."/>
            <person name="Lee J.C."/>
            <person name="Ramana V.V."/>
            <person name="Shouche Y.S."/>
        </authorList>
    </citation>
    <scope>NUCLEOTIDE SEQUENCE [LARGE SCALE GENOMIC DNA]</scope>
    <source>
        <strain evidence="3 4">NIO-1003</strain>
    </source>
</reference>
<dbReference type="InterPro" id="IPR002831">
    <property type="entry name" value="Tscrpt_reg_TrmB_N"/>
</dbReference>
<sequence>MLQQFGFTQYESQVYQSLVTSDQPLDATGVVKGSGVPRAKVYEVLHRLAEKGMILESTVEKKRLYSALPVESAIEKLKADFETNVQQLREAKSKQTITDDRVWTLKDNQSIQSLMKGMLDGAEQSVILSGWSDDLSSHLPLLEKKYNDGIDVKIHVIGELSTVIPDVSTLLPDTQHGTLERSRILIIDQQEMLFAGIEDTVWQAIRTRSKPLVKFFTEFFYHDVALTEITRKYKDMVMEDKAVRDVLLNLRY</sequence>
<dbReference type="InterPro" id="IPR051797">
    <property type="entry name" value="TrmB-like"/>
</dbReference>
<dbReference type="PANTHER" id="PTHR34293:SF1">
    <property type="entry name" value="HTH-TYPE TRANSCRIPTIONAL REGULATOR TRMBL2"/>
    <property type="match status" value="1"/>
</dbReference>
<dbReference type="Proteomes" id="UP000054099">
    <property type="component" value="Unassembled WGS sequence"/>
</dbReference>
<evidence type="ECO:0000313" key="3">
    <source>
        <dbReference type="EMBL" id="KSU84586.1"/>
    </source>
</evidence>
<dbReference type="Pfam" id="PF11495">
    <property type="entry name" value="Regulator_TrmB"/>
    <property type="match status" value="1"/>
</dbReference>